<gene>
    <name evidence="9" type="ORF">MJ923_08250</name>
</gene>
<feature type="transmembrane region" description="Helical" evidence="8">
    <location>
        <begin position="251"/>
        <end position="271"/>
    </location>
</feature>
<evidence type="ECO:0000313" key="9">
    <source>
        <dbReference type="EMBL" id="MCH4294297.1"/>
    </source>
</evidence>
<keyword evidence="7 8" id="KW-0472">Membrane</keyword>
<comment type="caution">
    <text evidence="9">The sequence shown here is derived from an EMBL/GenBank/DDBJ whole genome shotgun (WGS) entry which is preliminary data.</text>
</comment>
<keyword evidence="10" id="KW-1185">Reference proteome</keyword>
<evidence type="ECO:0000256" key="1">
    <source>
        <dbReference type="ARBA" id="ARBA00004651"/>
    </source>
</evidence>
<feature type="transmembrane region" description="Helical" evidence="8">
    <location>
        <begin position="283"/>
        <end position="302"/>
    </location>
</feature>
<reference evidence="9 10" key="1">
    <citation type="submission" date="2022-02" db="EMBL/GenBank/DDBJ databases">
        <title>The genome sequence of Shewanella sp. 3B26.</title>
        <authorList>
            <person name="Du J."/>
        </authorList>
    </citation>
    <scope>NUCLEOTIDE SEQUENCE [LARGE SCALE GENOMIC DNA]</scope>
    <source>
        <strain evidence="9 10">3B26</strain>
    </source>
</reference>
<organism evidence="9 10">
    <name type="scientific">Shewanella zhuhaiensis</name>
    <dbReference type="NCBI Taxonomy" id="2919576"/>
    <lineage>
        <taxon>Bacteria</taxon>
        <taxon>Pseudomonadati</taxon>
        <taxon>Pseudomonadota</taxon>
        <taxon>Gammaproteobacteria</taxon>
        <taxon>Alteromonadales</taxon>
        <taxon>Shewanellaceae</taxon>
        <taxon>Shewanella</taxon>
    </lineage>
</organism>
<keyword evidence="5 8" id="KW-0812">Transmembrane</keyword>
<evidence type="ECO:0000256" key="6">
    <source>
        <dbReference type="ARBA" id="ARBA00022989"/>
    </source>
</evidence>
<proteinExistence type="inferred from homology"/>
<sequence length="372" mass="41101">MLDFVTRWYKDKFSDPQAVTLLFILFSLWALIYFAGGLLAPLLVALVLAFLLEWPVAQMTRIGVNRTTGASLMLVLFAGIVLLIVFGLVPSIWKQGMALLTELPTMLDKGMGYLEELTQKYPQYVSADQVVAMEAELKRMLDTQHLLDIGKQILGFSASLLVLMVYTILVPLLVFFFLKDKEELIRGSKRFFPSNRDLARKVWGEMNQQIFNYIRGKVIEIIIVGAVSYVFFAFMGLRYSALLGVLTGLSVLIPYVGATLVTLPIALVGFFQWGFSAEFGYLMLGYGIIQALDGNVLVPILFSDAVDLHPVIIIAAVLVFGGLWGFWGVFFAIPLASLVKAVINVWPRNHPPEQPLLPGGGATATAGKPVSE</sequence>
<dbReference type="Pfam" id="PF01594">
    <property type="entry name" value="AI-2E_transport"/>
    <property type="match status" value="1"/>
</dbReference>
<feature type="transmembrane region" description="Helical" evidence="8">
    <location>
        <begin position="20"/>
        <end position="51"/>
    </location>
</feature>
<dbReference type="PANTHER" id="PTHR21716:SF53">
    <property type="entry name" value="PERMEASE PERM-RELATED"/>
    <property type="match status" value="1"/>
</dbReference>
<comment type="similarity">
    <text evidence="2">Belongs to the autoinducer-2 exporter (AI-2E) (TC 2.A.86) family.</text>
</comment>
<accession>A0AAJ1BGB3</accession>
<dbReference type="AlphaFoldDB" id="A0AAJ1BGB3"/>
<dbReference type="GO" id="GO:0005886">
    <property type="term" value="C:plasma membrane"/>
    <property type="evidence" value="ECO:0007669"/>
    <property type="project" value="UniProtKB-SubCell"/>
</dbReference>
<keyword evidence="6 8" id="KW-1133">Transmembrane helix</keyword>
<dbReference type="RefSeq" id="WP_240590672.1">
    <property type="nucleotide sequence ID" value="NZ_JAKUDL010000002.1"/>
</dbReference>
<evidence type="ECO:0000256" key="2">
    <source>
        <dbReference type="ARBA" id="ARBA00009773"/>
    </source>
</evidence>
<evidence type="ECO:0000256" key="4">
    <source>
        <dbReference type="ARBA" id="ARBA00022475"/>
    </source>
</evidence>
<dbReference type="InterPro" id="IPR002549">
    <property type="entry name" value="AI-2E-like"/>
</dbReference>
<evidence type="ECO:0000256" key="7">
    <source>
        <dbReference type="ARBA" id="ARBA00023136"/>
    </source>
</evidence>
<dbReference type="GO" id="GO:0055085">
    <property type="term" value="P:transmembrane transport"/>
    <property type="evidence" value="ECO:0007669"/>
    <property type="project" value="TreeGrafter"/>
</dbReference>
<dbReference type="EMBL" id="JAKUDL010000002">
    <property type="protein sequence ID" value="MCH4294297.1"/>
    <property type="molecule type" value="Genomic_DNA"/>
</dbReference>
<keyword evidence="4" id="KW-1003">Cell membrane</keyword>
<evidence type="ECO:0000313" key="10">
    <source>
        <dbReference type="Proteomes" id="UP001297581"/>
    </source>
</evidence>
<feature type="transmembrane region" description="Helical" evidence="8">
    <location>
        <begin position="153"/>
        <end position="178"/>
    </location>
</feature>
<keyword evidence="3" id="KW-0813">Transport</keyword>
<feature type="transmembrane region" description="Helical" evidence="8">
    <location>
        <begin position="218"/>
        <end position="239"/>
    </location>
</feature>
<feature type="transmembrane region" description="Helical" evidence="8">
    <location>
        <begin position="308"/>
        <end position="333"/>
    </location>
</feature>
<name>A0AAJ1BGB3_9GAMM</name>
<evidence type="ECO:0000256" key="8">
    <source>
        <dbReference type="SAM" id="Phobius"/>
    </source>
</evidence>
<dbReference type="Proteomes" id="UP001297581">
    <property type="component" value="Unassembled WGS sequence"/>
</dbReference>
<evidence type="ECO:0000256" key="3">
    <source>
        <dbReference type="ARBA" id="ARBA00022448"/>
    </source>
</evidence>
<feature type="transmembrane region" description="Helical" evidence="8">
    <location>
        <begin position="72"/>
        <end position="93"/>
    </location>
</feature>
<evidence type="ECO:0000256" key="5">
    <source>
        <dbReference type="ARBA" id="ARBA00022692"/>
    </source>
</evidence>
<dbReference type="PANTHER" id="PTHR21716">
    <property type="entry name" value="TRANSMEMBRANE PROTEIN"/>
    <property type="match status" value="1"/>
</dbReference>
<comment type="subcellular location">
    <subcellularLocation>
        <location evidence="1">Cell membrane</location>
        <topology evidence="1">Multi-pass membrane protein</topology>
    </subcellularLocation>
</comment>
<protein>
    <submittedName>
        <fullName evidence="9">AI-2E family transporter</fullName>
    </submittedName>
</protein>